<dbReference type="SMART" id="SM00297">
    <property type="entry name" value="BROMO"/>
    <property type="match status" value="1"/>
</dbReference>
<feature type="non-terminal residue" evidence="15">
    <location>
        <position position="1296"/>
    </location>
</feature>
<dbReference type="GO" id="GO:0034080">
    <property type="term" value="P:CENP-A containing chromatin assembly"/>
    <property type="evidence" value="ECO:0007669"/>
    <property type="project" value="EnsemblFungi"/>
</dbReference>
<evidence type="ECO:0000313" key="15">
    <source>
        <dbReference type="EMBL" id="ODV68681.1"/>
    </source>
</evidence>
<dbReference type="PROSITE" id="PS51192">
    <property type="entry name" value="HELICASE_ATP_BIND_1"/>
    <property type="match status" value="1"/>
</dbReference>
<dbReference type="InterPro" id="IPR036427">
    <property type="entry name" value="Bromodomain-like_sf"/>
</dbReference>
<feature type="compositionally biased region" description="Acidic residues" evidence="10">
    <location>
        <begin position="1150"/>
        <end position="1161"/>
    </location>
</feature>
<dbReference type="GO" id="GO:0140658">
    <property type="term" value="F:ATP-dependent chromatin remodeler activity"/>
    <property type="evidence" value="ECO:0007669"/>
    <property type="project" value="EnsemblFungi"/>
</dbReference>
<dbReference type="GO" id="GO:0004386">
    <property type="term" value="F:helicase activity"/>
    <property type="evidence" value="ECO:0007669"/>
    <property type="project" value="UniProtKB-KW"/>
</dbReference>
<evidence type="ECO:0000259" key="11">
    <source>
        <dbReference type="PROSITE" id="PS50014"/>
    </source>
</evidence>
<feature type="coiled-coil region" evidence="9">
    <location>
        <begin position="331"/>
        <end position="358"/>
    </location>
</feature>
<reference evidence="16" key="1">
    <citation type="submission" date="2016-05" db="EMBL/GenBank/DDBJ databases">
        <title>Comparative genomics of biotechnologically important yeasts.</title>
        <authorList>
            <consortium name="DOE Joint Genome Institute"/>
            <person name="Riley R."/>
            <person name="Haridas S."/>
            <person name="Wolfe K.H."/>
            <person name="Lopes M.R."/>
            <person name="Hittinger C.T."/>
            <person name="Goker M."/>
            <person name="Salamov A."/>
            <person name="Wisecaver J."/>
            <person name="Long T.M."/>
            <person name="Aerts A.L."/>
            <person name="Barry K."/>
            <person name="Choi C."/>
            <person name="Clum A."/>
            <person name="Coughlan A.Y."/>
            <person name="Deshpande S."/>
            <person name="Douglass A.P."/>
            <person name="Hanson S.J."/>
            <person name="Klenk H.-P."/>
            <person name="Labutti K."/>
            <person name="Lapidus A."/>
            <person name="Lindquist E."/>
            <person name="Lipzen A."/>
            <person name="Meier-Kolthoff J.P."/>
            <person name="Ohm R.A."/>
            <person name="Otillar R.P."/>
            <person name="Pangilinan J."/>
            <person name="Peng Y."/>
            <person name="Rokas A."/>
            <person name="Rosa C.A."/>
            <person name="Scheuner C."/>
            <person name="Sibirny A.A."/>
            <person name="Slot J.C."/>
            <person name="Stielow J.B."/>
            <person name="Sun H."/>
            <person name="Kurtzman C.P."/>
            <person name="Blackwell M."/>
            <person name="Grigoriev I.V."/>
            <person name="Jeffries T.W."/>
        </authorList>
    </citation>
    <scope>NUCLEOTIDE SEQUENCE [LARGE SCALE GENOMIC DNA]</scope>
    <source>
        <strain evidence="16">NRRL Y-1933</strain>
    </source>
</reference>
<dbReference type="SMART" id="SM00487">
    <property type="entry name" value="DEXDc"/>
    <property type="match status" value="1"/>
</dbReference>
<dbReference type="SMART" id="SM00490">
    <property type="entry name" value="HELICc"/>
    <property type="match status" value="1"/>
</dbReference>
<dbReference type="GO" id="GO:0007010">
    <property type="term" value="P:cytoskeleton organization"/>
    <property type="evidence" value="ECO:0007669"/>
    <property type="project" value="EnsemblFungi"/>
</dbReference>
<dbReference type="SMART" id="SM01314">
    <property type="entry name" value="SnAC"/>
    <property type="match status" value="1"/>
</dbReference>
<dbReference type="GeneID" id="30998421"/>
<evidence type="ECO:0000259" key="13">
    <source>
        <dbReference type="PROSITE" id="PS51194"/>
    </source>
</evidence>
<feature type="region of interest" description="Disordered" evidence="10">
    <location>
        <begin position="1126"/>
        <end position="1145"/>
    </location>
</feature>
<dbReference type="InterPro" id="IPR049730">
    <property type="entry name" value="SNF2/RAD54-like_C"/>
</dbReference>
<feature type="region of interest" description="Disordered" evidence="10">
    <location>
        <begin position="458"/>
        <end position="477"/>
    </location>
</feature>
<dbReference type="InterPro" id="IPR038718">
    <property type="entry name" value="SNF2-like_sf"/>
</dbReference>
<dbReference type="InterPro" id="IPR029295">
    <property type="entry name" value="SnAC"/>
</dbReference>
<dbReference type="InterPro" id="IPR014001">
    <property type="entry name" value="Helicase_ATP-bd"/>
</dbReference>
<dbReference type="GO" id="GO:0007059">
    <property type="term" value="P:chromosome segregation"/>
    <property type="evidence" value="ECO:0007669"/>
    <property type="project" value="EnsemblFungi"/>
</dbReference>
<keyword evidence="5" id="KW-0067">ATP-binding</keyword>
<feature type="non-terminal residue" evidence="15">
    <location>
        <position position="1"/>
    </location>
</feature>
<dbReference type="Pfam" id="PF00176">
    <property type="entry name" value="SNF2-rel_dom"/>
    <property type="match status" value="1"/>
</dbReference>
<dbReference type="STRING" id="984485.A0A1E4RNB3"/>
<protein>
    <recommendedName>
        <fullName evidence="17">Nuclear protein STH1/NPS1</fullName>
    </recommendedName>
</protein>
<gene>
    <name evidence="15" type="ORF">HYPBUDRAFT_91112</name>
</gene>
<dbReference type="GO" id="GO:0006337">
    <property type="term" value="P:nucleosome disassembly"/>
    <property type="evidence" value="ECO:0007669"/>
    <property type="project" value="EnsemblFungi"/>
</dbReference>
<dbReference type="Pfam" id="PF07529">
    <property type="entry name" value="HSA"/>
    <property type="match status" value="1"/>
</dbReference>
<dbReference type="GO" id="GO:0042393">
    <property type="term" value="F:histone binding"/>
    <property type="evidence" value="ECO:0007669"/>
    <property type="project" value="InterPro"/>
</dbReference>
<proteinExistence type="predicted"/>
<dbReference type="GO" id="GO:0016586">
    <property type="term" value="C:RSC-type complex"/>
    <property type="evidence" value="ECO:0007669"/>
    <property type="project" value="EnsemblFungi"/>
</dbReference>
<dbReference type="GO" id="GO:0016787">
    <property type="term" value="F:hydrolase activity"/>
    <property type="evidence" value="ECO:0007669"/>
    <property type="project" value="UniProtKB-KW"/>
</dbReference>
<keyword evidence="7" id="KW-0539">Nucleus</keyword>
<dbReference type="GO" id="GO:0006368">
    <property type="term" value="P:transcription elongation by RNA polymerase II"/>
    <property type="evidence" value="ECO:0007669"/>
    <property type="project" value="EnsemblFungi"/>
</dbReference>
<dbReference type="CDD" id="cd18793">
    <property type="entry name" value="SF2_C_SNF"/>
    <property type="match status" value="1"/>
</dbReference>
<dbReference type="Gene3D" id="3.40.50.10810">
    <property type="entry name" value="Tandem AAA-ATPase domain"/>
    <property type="match status" value="1"/>
</dbReference>
<dbReference type="SUPFAM" id="SSF52540">
    <property type="entry name" value="P-loop containing nucleoside triphosphate hydrolases"/>
    <property type="match status" value="2"/>
</dbReference>
<dbReference type="EMBL" id="KV454539">
    <property type="protein sequence ID" value="ODV68681.1"/>
    <property type="molecule type" value="Genomic_DNA"/>
</dbReference>
<accession>A0A1E4RNB3</accession>
<dbReference type="InterPro" id="IPR027417">
    <property type="entry name" value="P-loop_NTPase"/>
</dbReference>
<dbReference type="InterPro" id="IPR001487">
    <property type="entry name" value="Bromodomain"/>
</dbReference>
<evidence type="ECO:0000259" key="14">
    <source>
        <dbReference type="PROSITE" id="PS51204"/>
    </source>
</evidence>
<dbReference type="PANTHER" id="PTHR10799">
    <property type="entry name" value="SNF2/RAD54 HELICASE FAMILY"/>
    <property type="match status" value="1"/>
</dbReference>
<dbReference type="GO" id="GO:0140054">
    <property type="term" value="F:histone H2A reader activity"/>
    <property type="evidence" value="ECO:0007669"/>
    <property type="project" value="EnsemblFungi"/>
</dbReference>
<feature type="domain" description="Helicase C-terminal" evidence="13">
    <location>
        <begin position="832"/>
        <end position="993"/>
    </location>
</feature>
<dbReference type="Proteomes" id="UP000095085">
    <property type="component" value="Unassembled WGS sequence"/>
</dbReference>
<dbReference type="GO" id="GO:0006284">
    <property type="term" value="P:base-excision repair"/>
    <property type="evidence" value="ECO:0007669"/>
    <property type="project" value="EnsemblFungi"/>
</dbReference>
<evidence type="ECO:0000256" key="9">
    <source>
        <dbReference type="SAM" id="Coils"/>
    </source>
</evidence>
<keyword evidence="9" id="KW-0175">Coiled coil</keyword>
<evidence type="ECO:0000256" key="5">
    <source>
        <dbReference type="ARBA" id="ARBA00022840"/>
    </source>
</evidence>
<feature type="domain" description="Helicase ATP-binding" evidence="12">
    <location>
        <begin position="521"/>
        <end position="685"/>
    </location>
</feature>
<dbReference type="FunFam" id="3.40.50.10810:FF:000008">
    <property type="entry name" value="Chromatin structure-remodeling complex subunit snf21"/>
    <property type="match status" value="1"/>
</dbReference>
<dbReference type="PROSITE" id="PS51194">
    <property type="entry name" value="HELICASE_CTER"/>
    <property type="match status" value="1"/>
</dbReference>
<keyword evidence="16" id="KW-1185">Reference proteome</keyword>
<feature type="domain" description="HSA" evidence="14">
    <location>
        <begin position="339"/>
        <end position="411"/>
    </location>
</feature>
<evidence type="ECO:0000259" key="12">
    <source>
        <dbReference type="PROSITE" id="PS51192"/>
    </source>
</evidence>
<dbReference type="FunFam" id="3.40.50.300:FF:000843">
    <property type="entry name" value="Chromatin structure-remodeling complex subunit snf21"/>
    <property type="match status" value="1"/>
</dbReference>
<dbReference type="Pfam" id="PF14619">
    <property type="entry name" value="SnAC"/>
    <property type="match status" value="1"/>
</dbReference>
<evidence type="ECO:0000256" key="7">
    <source>
        <dbReference type="ARBA" id="ARBA00023242"/>
    </source>
</evidence>
<dbReference type="GO" id="GO:0140015">
    <property type="term" value="F:histone H3K14ac reader activity"/>
    <property type="evidence" value="ECO:0007669"/>
    <property type="project" value="EnsemblFungi"/>
</dbReference>
<dbReference type="PROSITE" id="PS50014">
    <property type="entry name" value="BROMODOMAIN_2"/>
    <property type="match status" value="1"/>
</dbReference>
<feature type="domain" description="Bromo" evidence="11">
    <location>
        <begin position="1213"/>
        <end position="1283"/>
    </location>
</feature>
<evidence type="ECO:0000256" key="1">
    <source>
        <dbReference type="ARBA" id="ARBA00004123"/>
    </source>
</evidence>
<evidence type="ECO:0000256" key="3">
    <source>
        <dbReference type="ARBA" id="ARBA00022801"/>
    </source>
</evidence>
<dbReference type="InterPro" id="IPR014012">
    <property type="entry name" value="HSA_dom"/>
</dbReference>
<dbReference type="InterPro" id="IPR001650">
    <property type="entry name" value="Helicase_C-like"/>
</dbReference>
<dbReference type="GO" id="GO:0015616">
    <property type="term" value="F:DNA translocase activity"/>
    <property type="evidence" value="ECO:0007669"/>
    <property type="project" value="EnsemblFungi"/>
</dbReference>
<dbReference type="SUPFAM" id="SSF47370">
    <property type="entry name" value="Bromodomain"/>
    <property type="match status" value="1"/>
</dbReference>
<dbReference type="GO" id="GO:0005524">
    <property type="term" value="F:ATP binding"/>
    <property type="evidence" value="ECO:0007669"/>
    <property type="project" value="UniProtKB-KW"/>
</dbReference>
<evidence type="ECO:0000256" key="6">
    <source>
        <dbReference type="ARBA" id="ARBA00023117"/>
    </source>
</evidence>
<dbReference type="PROSITE" id="PS51204">
    <property type="entry name" value="HSA"/>
    <property type="match status" value="1"/>
</dbReference>
<dbReference type="Gene3D" id="1.20.920.10">
    <property type="entry name" value="Bromodomain-like"/>
    <property type="match status" value="1"/>
</dbReference>
<keyword evidence="6 8" id="KW-0103">Bromodomain</keyword>
<dbReference type="Pfam" id="PF00439">
    <property type="entry name" value="Bromodomain"/>
    <property type="match status" value="1"/>
</dbReference>
<keyword evidence="2" id="KW-0547">Nucleotide-binding</keyword>
<comment type="subcellular location">
    <subcellularLocation>
        <location evidence="1">Nucleus</location>
    </subcellularLocation>
</comment>
<dbReference type="CDD" id="cd17996">
    <property type="entry name" value="DEXHc_SMARCA2_SMARCA4"/>
    <property type="match status" value="1"/>
</dbReference>
<dbReference type="RefSeq" id="XP_020077748.1">
    <property type="nucleotide sequence ID" value="XM_020223872.1"/>
</dbReference>
<feature type="region of interest" description="Disordered" evidence="10">
    <location>
        <begin position="1150"/>
        <end position="1193"/>
    </location>
</feature>
<dbReference type="Pfam" id="PF00271">
    <property type="entry name" value="Helicase_C"/>
    <property type="match status" value="1"/>
</dbReference>
<keyword evidence="3" id="KW-0378">Hydrolase</keyword>
<organism evidence="15 16">
    <name type="scientific">Hyphopichia burtonii NRRL Y-1933</name>
    <dbReference type="NCBI Taxonomy" id="984485"/>
    <lineage>
        <taxon>Eukaryota</taxon>
        <taxon>Fungi</taxon>
        <taxon>Dikarya</taxon>
        <taxon>Ascomycota</taxon>
        <taxon>Saccharomycotina</taxon>
        <taxon>Pichiomycetes</taxon>
        <taxon>Debaryomycetaceae</taxon>
        <taxon>Hyphopichia</taxon>
    </lineage>
</organism>
<keyword evidence="4" id="KW-0347">Helicase</keyword>
<dbReference type="OrthoDB" id="5857104at2759"/>
<dbReference type="GO" id="GO:0006302">
    <property type="term" value="P:double-strand break repair"/>
    <property type="evidence" value="ECO:0007669"/>
    <property type="project" value="EnsemblFungi"/>
</dbReference>
<dbReference type="GO" id="GO:0000775">
    <property type="term" value="C:chromosome, centromeric region"/>
    <property type="evidence" value="ECO:0007669"/>
    <property type="project" value="EnsemblFungi"/>
</dbReference>
<dbReference type="InterPro" id="IPR000330">
    <property type="entry name" value="SNF2_N"/>
</dbReference>
<dbReference type="GO" id="GO:0051321">
    <property type="term" value="P:meiotic cell cycle"/>
    <property type="evidence" value="ECO:0007669"/>
    <property type="project" value="EnsemblFungi"/>
</dbReference>
<dbReference type="Gene3D" id="3.40.50.300">
    <property type="entry name" value="P-loop containing nucleotide triphosphate hydrolases"/>
    <property type="match status" value="1"/>
</dbReference>
<dbReference type="PRINTS" id="PR00503">
    <property type="entry name" value="BROMODOMAIN"/>
</dbReference>
<evidence type="ECO:0008006" key="17">
    <source>
        <dbReference type="Google" id="ProtNLM"/>
    </source>
</evidence>
<evidence type="ECO:0000256" key="4">
    <source>
        <dbReference type="ARBA" id="ARBA00022806"/>
    </source>
</evidence>
<evidence type="ECO:0000256" key="8">
    <source>
        <dbReference type="PROSITE-ProRule" id="PRU00035"/>
    </source>
</evidence>
<dbReference type="Gene3D" id="1.20.5.170">
    <property type="match status" value="1"/>
</dbReference>
<feature type="compositionally biased region" description="Acidic residues" evidence="10">
    <location>
        <begin position="1180"/>
        <end position="1192"/>
    </location>
</feature>
<evidence type="ECO:0000256" key="10">
    <source>
        <dbReference type="SAM" id="MobiDB-lite"/>
    </source>
</evidence>
<evidence type="ECO:0000313" key="16">
    <source>
        <dbReference type="Proteomes" id="UP000095085"/>
    </source>
</evidence>
<dbReference type="GO" id="GO:0006355">
    <property type="term" value="P:regulation of DNA-templated transcription"/>
    <property type="evidence" value="ECO:0007669"/>
    <property type="project" value="EnsemblFungi"/>
</dbReference>
<dbReference type="GO" id="GO:0140008">
    <property type="term" value="F:histone H4 reader activity"/>
    <property type="evidence" value="ECO:0007669"/>
    <property type="project" value="EnsemblFungi"/>
</dbReference>
<name>A0A1E4RNB3_9ASCO</name>
<evidence type="ECO:0000256" key="2">
    <source>
        <dbReference type="ARBA" id="ARBA00022741"/>
    </source>
</evidence>
<sequence length="1296" mass="150415">SNGVSNGTAVDYTKLNNGNDIEEEIQDEIRYTFPKSQEEVTQLILDYQELTNKSINERERYDRARQQHEEMLQSQSIKEKDYSFPEYKDSFTDEKKSIEKILLKIDDKYKDFNEREVKFYQDLKKSLDSNSDTENQIDVELFEKQLASLQLISKDLDLPESLQSVLEDKPILKNINEKIVNDIFNNVLKLNSVKNSNFQQLAESFGIKTRPFVNELGPLYGPLANFETESLISKKISNRIKDLESLPANIGTFNFNDDKSNLDDLKIKSLIELKSLQILSKQRQLKNSFLRKSTFSAHYDVPSLVANFYVAQGKRNANLRPKIDQPNPHLLALQLEDKQKLELRRKEHEKHVLKVERILESLKNFIDNKLARISKKNHFIKTVGNFHNSTEKEESKKLERTAKQRLQALKANDEEAYIKLLDQTKDHRITHLLKQTNSFLDSLAQAVKVQQVELGADIPVETTGDNENDENEKQDNADELREKLDYYQVVHRVKEEVTEQSSLLIGGKLKDYQIKGLQWMVSLYNNKLNGILADEMGLGKTIQSISLVTYLIEKKHEDKFLVIVPLSTITNWTIEFEKWAPSVKVIVYKGSQDQRRALQYEVRSGSFQVILTTYEYVIRERAVLARFNYSHMIIDEGHRLKNANSKLAVTLKTFYKTKNRLILTGTPLQNNLPELWALLNFVLPKVFNSVKSFDEWFNTPFANTGSQEKIELTEEESLLVIRRLHKVLRPFLLRRLKKDVEKDLPDKVEKVLKCNLSGLQHILYQQMLKHNALFVGADVGSAKSGIKGLNNKIMQLRKICNHPFVFEEVEDVLDSSRLTNDLIWRTSGKFELLDRILPKFKASGHRVLIFFQMTQVMNIMEDFLRFRSMKYMRLDGSTKADERQDMLKLFNAPDSEYFCFLLSTRAGGLGLNLQTADTVIIFDTDWNPHQDLQAQDRAHRIGQKNEVRILRLISNDSVEEVILERAHQKLDIDGKVIQAGKFDNKSTAEEQEAFLKRLLEAESNRDGSEENAQLDDDDLNDILSRSDDEKILFTKMDKERNDSEKLAYEQQNGFKSRLMERDELPPVFTEDIAHHFEPRTEELGRMREKKKVKYDDGLTEEQWLNAMDDDNDTVEEAIKRKEARVAKRRRTMAIKQGIPEDQIDTDALAAEEDEAEEEEEEMGRSRKKLRGSRSASQTPLEDDEVPPPEPIDEFTANCNTIIDNVLQLDSKDGQRKASDVFLKLPSRKLYPDYYHVIKHPVSLNQIKKQLDQDKVESFESFINEFRIMISNAKTYNEEGSWVYEDANVIEEYINTV</sequence>